<evidence type="ECO:0000313" key="3">
    <source>
        <dbReference type="EMBL" id="KAF4452904.1"/>
    </source>
</evidence>
<keyword evidence="2" id="KW-1133">Transmembrane helix</keyword>
<organism evidence="3 4">
    <name type="scientific">Fusarium austroafricanum</name>
    <dbReference type="NCBI Taxonomy" id="2364996"/>
    <lineage>
        <taxon>Eukaryota</taxon>
        <taxon>Fungi</taxon>
        <taxon>Dikarya</taxon>
        <taxon>Ascomycota</taxon>
        <taxon>Pezizomycotina</taxon>
        <taxon>Sordariomycetes</taxon>
        <taxon>Hypocreomycetidae</taxon>
        <taxon>Hypocreales</taxon>
        <taxon>Nectriaceae</taxon>
        <taxon>Fusarium</taxon>
        <taxon>Fusarium concolor species complex</taxon>
    </lineage>
</organism>
<dbReference type="AlphaFoldDB" id="A0A8H4KP09"/>
<feature type="region of interest" description="Disordered" evidence="1">
    <location>
        <begin position="354"/>
        <end position="373"/>
    </location>
</feature>
<evidence type="ECO:0000256" key="2">
    <source>
        <dbReference type="SAM" id="Phobius"/>
    </source>
</evidence>
<keyword evidence="4" id="KW-1185">Reference proteome</keyword>
<evidence type="ECO:0000256" key="1">
    <source>
        <dbReference type="SAM" id="MobiDB-lite"/>
    </source>
</evidence>
<reference evidence="3" key="1">
    <citation type="submission" date="2020-01" db="EMBL/GenBank/DDBJ databases">
        <title>Identification and distribution of gene clusters putatively required for synthesis of sphingolipid metabolism inhibitors in phylogenetically diverse species of the filamentous fungus Fusarium.</title>
        <authorList>
            <person name="Kim H.-S."/>
            <person name="Busman M."/>
            <person name="Brown D.W."/>
            <person name="Divon H."/>
            <person name="Uhlig S."/>
            <person name="Proctor R.H."/>
        </authorList>
    </citation>
    <scope>NUCLEOTIDE SEQUENCE</scope>
    <source>
        <strain evidence="3">NRRL 53441</strain>
    </source>
</reference>
<dbReference type="Proteomes" id="UP000605986">
    <property type="component" value="Unassembled WGS sequence"/>
</dbReference>
<dbReference type="OrthoDB" id="5103455at2759"/>
<feature type="transmembrane region" description="Helical" evidence="2">
    <location>
        <begin position="118"/>
        <end position="141"/>
    </location>
</feature>
<keyword evidence="2" id="KW-0812">Transmembrane</keyword>
<accession>A0A8H4KP09</accession>
<protein>
    <submittedName>
        <fullName evidence="3">Uncharacterized protein</fullName>
    </submittedName>
</protein>
<comment type="caution">
    <text evidence="3">The sequence shown here is derived from an EMBL/GenBank/DDBJ whole genome shotgun (WGS) entry which is preliminary data.</text>
</comment>
<evidence type="ECO:0000313" key="4">
    <source>
        <dbReference type="Proteomes" id="UP000605986"/>
    </source>
</evidence>
<feature type="compositionally biased region" description="Basic and acidic residues" evidence="1">
    <location>
        <begin position="358"/>
        <end position="369"/>
    </location>
</feature>
<keyword evidence="2" id="KW-0472">Membrane</keyword>
<gene>
    <name evidence="3" type="ORF">F53441_4330</name>
</gene>
<sequence>MTPGIHKVVNRLETQVIAKAFFESFPDIVKSILRKKDLQPTDLLDLPLLDESLCFRGMYLDVIMKDDTDLVQGVYIGSSMAYKGYPGIPGRVAIHERTVALFEVARGKTVATIMAEQIIMLYLSTISWAFPALFDLVYLYGACNAPRPTNSQLLGWKGWKAASKCPDCSYRPSKKEDEEWKERDICGVDAEYTIRMTGREQAASSSLCVVPDRKQTRQDVGARSGYGIGLFVSKTDSSTGVLAAIFAGNRKTRALIKLSNIMMARELEELEKDESFNQLTDEEKLKIFPGFLLHICMGPVATIAQIIREVVDHFPDLVKFVYYSSTSCFAVNIGVKVQKSAEVFRTLRRLNSPNAKLNPEKKKNPDPNKRLKKFTSSSLDADNITTLPPGRRGQTDGDLITYKHQFDTISDIEFDILVCDESQYIRRSLGTPITSSLKDLVSPLSLVSHVDSNIKVLATIARGMVGFVPGLYFDGYDPFRAKTTWETGDATVGIFT</sequence>
<proteinExistence type="predicted"/>
<dbReference type="EMBL" id="JAADJG010000168">
    <property type="protein sequence ID" value="KAF4452904.1"/>
    <property type="molecule type" value="Genomic_DNA"/>
</dbReference>
<name>A0A8H4KP09_9HYPO</name>